<dbReference type="RefSeq" id="WP_185675717.1">
    <property type="nucleotide sequence ID" value="NZ_JACHVB010000034.1"/>
</dbReference>
<keyword evidence="2" id="KW-1185">Reference proteome</keyword>
<dbReference type="EMBL" id="JACHVB010000034">
    <property type="protein sequence ID" value="MBC2594749.1"/>
    <property type="molecule type" value="Genomic_DNA"/>
</dbReference>
<accession>A0A842HER7</accession>
<evidence type="ECO:0000313" key="2">
    <source>
        <dbReference type="Proteomes" id="UP000546464"/>
    </source>
</evidence>
<sequence length="151" mass="16966">MPDIHLRLSPVFLATFRELIDSFSRQVGAQLSVRMEGPDPADTELTEAWRDGLLESVRADCGELAEMLNNASTGHQTITLSEDKAFAVMRACSAVRLKIQQLFLKPFADEQLEEGELDFDEMSPELQQVYACYIFLAGLQEVLIQETDPEI</sequence>
<name>A0A842HER7_9BACT</name>
<comment type="caution">
    <text evidence="1">The sequence shown here is derived from an EMBL/GenBank/DDBJ whole genome shotgun (WGS) entry which is preliminary data.</text>
</comment>
<dbReference type="Proteomes" id="UP000546464">
    <property type="component" value="Unassembled WGS sequence"/>
</dbReference>
<evidence type="ECO:0008006" key="3">
    <source>
        <dbReference type="Google" id="ProtNLM"/>
    </source>
</evidence>
<dbReference type="AlphaFoldDB" id="A0A842HER7"/>
<protein>
    <recommendedName>
        <fullName evidence="3">DUF2017 domain-containing protein</fullName>
    </recommendedName>
</protein>
<dbReference type="Pfam" id="PF09438">
    <property type="entry name" value="DUF2017"/>
    <property type="match status" value="1"/>
</dbReference>
<gene>
    <name evidence="1" type="ORF">H5P28_10800</name>
</gene>
<evidence type="ECO:0000313" key="1">
    <source>
        <dbReference type="EMBL" id="MBC2594749.1"/>
    </source>
</evidence>
<reference evidence="1 2" key="1">
    <citation type="submission" date="2020-07" db="EMBL/GenBank/DDBJ databases">
        <authorList>
            <person name="Feng X."/>
        </authorList>
    </citation>
    <scope>NUCLEOTIDE SEQUENCE [LARGE SCALE GENOMIC DNA]</scope>
    <source>
        <strain evidence="1 2">JCM31066</strain>
    </source>
</reference>
<proteinExistence type="predicted"/>
<organism evidence="1 2">
    <name type="scientific">Ruficoccus amylovorans</name>
    <dbReference type="NCBI Taxonomy" id="1804625"/>
    <lineage>
        <taxon>Bacteria</taxon>
        <taxon>Pseudomonadati</taxon>
        <taxon>Verrucomicrobiota</taxon>
        <taxon>Opitutia</taxon>
        <taxon>Puniceicoccales</taxon>
        <taxon>Cerasicoccaceae</taxon>
        <taxon>Ruficoccus</taxon>
    </lineage>
</organism>
<dbReference type="InterPro" id="IPR018561">
    <property type="entry name" value="AosR"/>
</dbReference>